<feature type="region of interest" description="Disordered" evidence="1">
    <location>
        <begin position="178"/>
        <end position="235"/>
    </location>
</feature>
<dbReference type="AlphaFoldDB" id="A0A0E0A9Z4"/>
<sequence length="329" mass="36676">MARRRRRRRPRGGRDGAVRRRRRLCPIVRSVPVLLLLRRPPPPPVQHGADPRGRRWQCGCGCVRRRRRLGSRRRRSHLPVLVICAHLRRSRRRGAQRSVVDGHGHGRARRRASPNRLRPDGGDLLPLLLLHLRRLRRQRHGDGDHHHPEERRRLWFAEAGTPAAVAVAGIRAARVLQDEARQQQGDTELSCQEPAGEDQRAAEGAAGAGAERREGGHGDHAGQGHQLRQVHADAAQGAGDRRVLAGVRRRHAGHLPGQGRARRHHPLLVLALAKGFSSSVGLANISTSFRSPKIQITLTCNSGCCIDFVRHASIISRLCYVINYCITSC</sequence>
<dbReference type="EnsemblPlants" id="OGLUM06G16750.1">
    <property type="protein sequence ID" value="OGLUM06G16750.1"/>
    <property type="gene ID" value="OGLUM06G16750"/>
</dbReference>
<dbReference type="Proteomes" id="UP000026961">
    <property type="component" value="Chromosome 6"/>
</dbReference>
<feature type="region of interest" description="Disordered" evidence="1">
    <location>
        <begin position="93"/>
        <end position="120"/>
    </location>
</feature>
<feature type="region of interest" description="Disordered" evidence="1">
    <location>
        <begin position="1"/>
        <end position="21"/>
    </location>
</feature>
<dbReference type="HOGENOM" id="CLU_935036_0_0_1"/>
<dbReference type="Gramene" id="OGLUM06G16750.1">
    <property type="protein sequence ID" value="OGLUM06G16750.1"/>
    <property type="gene ID" value="OGLUM06G16750"/>
</dbReference>
<name>A0A0E0A9Z4_9ORYZ</name>
<keyword evidence="3" id="KW-1185">Reference proteome</keyword>
<reference evidence="2" key="2">
    <citation type="submission" date="2018-05" db="EMBL/GenBank/DDBJ databases">
        <title>OgluRS3 (Oryza glumaepatula Reference Sequence Version 3).</title>
        <authorList>
            <person name="Zhang J."/>
            <person name="Kudrna D."/>
            <person name="Lee S."/>
            <person name="Talag J."/>
            <person name="Welchert J."/>
            <person name="Wing R.A."/>
        </authorList>
    </citation>
    <scope>NUCLEOTIDE SEQUENCE [LARGE SCALE GENOMIC DNA]</scope>
</reference>
<feature type="compositionally biased region" description="Basic residues" evidence="1">
    <location>
        <begin position="1"/>
        <end position="11"/>
    </location>
</feature>
<protein>
    <submittedName>
        <fullName evidence="2">Uncharacterized protein</fullName>
    </submittedName>
</protein>
<organism evidence="2">
    <name type="scientific">Oryza glumipatula</name>
    <dbReference type="NCBI Taxonomy" id="40148"/>
    <lineage>
        <taxon>Eukaryota</taxon>
        <taxon>Viridiplantae</taxon>
        <taxon>Streptophyta</taxon>
        <taxon>Embryophyta</taxon>
        <taxon>Tracheophyta</taxon>
        <taxon>Spermatophyta</taxon>
        <taxon>Magnoliopsida</taxon>
        <taxon>Liliopsida</taxon>
        <taxon>Poales</taxon>
        <taxon>Poaceae</taxon>
        <taxon>BOP clade</taxon>
        <taxon>Oryzoideae</taxon>
        <taxon>Oryzeae</taxon>
        <taxon>Oryzinae</taxon>
        <taxon>Oryza</taxon>
    </lineage>
</organism>
<reference evidence="2" key="1">
    <citation type="submission" date="2015-04" db="UniProtKB">
        <authorList>
            <consortium name="EnsemblPlants"/>
        </authorList>
    </citation>
    <scope>IDENTIFICATION</scope>
</reference>
<evidence type="ECO:0000256" key="1">
    <source>
        <dbReference type="SAM" id="MobiDB-lite"/>
    </source>
</evidence>
<evidence type="ECO:0000313" key="3">
    <source>
        <dbReference type="Proteomes" id="UP000026961"/>
    </source>
</evidence>
<proteinExistence type="predicted"/>
<feature type="compositionally biased region" description="Basic and acidic residues" evidence="1">
    <location>
        <begin position="210"/>
        <end position="222"/>
    </location>
</feature>
<accession>A0A0E0A9Z4</accession>
<evidence type="ECO:0000313" key="2">
    <source>
        <dbReference type="EnsemblPlants" id="OGLUM06G16750.1"/>
    </source>
</evidence>